<dbReference type="GO" id="GO:0008233">
    <property type="term" value="F:peptidase activity"/>
    <property type="evidence" value="ECO:0007669"/>
    <property type="project" value="UniProtKB-KW"/>
</dbReference>
<keyword evidence="4" id="KW-0548">Nucleotidyltransferase</keyword>
<keyword evidence="6" id="KW-0255">Endonuclease</keyword>
<dbReference type="Pfam" id="PF00078">
    <property type="entry name" value="RVT_1"/>
    <property type="match status" value="1"/>
</dbReference>
<dbReference type="PANTHER" id="PTHR37984">
    <property type="entry name" value="PROTEIN CBG26694"/>
    <property type="match status" value="1"/>
</dbReference>
<dbReference type="Pfam" id="PF17921">
    <property type="entry name" value="Integrase_H2C2"/>
    <property type="match status" value="1"/>
</dbReference>
<dbReference type="EMBL" id="JBFDAA010000008">
    <property type="protein sequence ID" value="KAL1130113.1"/>
    <property type="molecule type" value="Genomic_DNA"/>
</dbReference>
<dbReference type="EC" id="2.7.7.49" evidence="1"/>
<evidence type="ECO:0000313" key="14">
    <source>
        <dbReference type="Proteomes" id="UP001558652"/>
    </source>
</evidence>
<evidence type="ECO:0000256" key="10">
    <source>
        <dbReference type="SAM" id="MobiDB-lite"/>
    </source>
</evidence>
<dbReference type="GO" id="GO:0004519">
    <property type="term" value="F:endonuclease activity"/>
    <property type="evidence" value="ECO:0007669"/>
    <property type="project" value="UniProtKB-KW"/>
</dbReference>
<keyword evidence="2" id="KW-0645">Protease</keyword>
<dbReference type="Gene3D" id="1.10.340.70">
    <property type="match status" value="1"/>
</dbReference>
<evidence type="ECO:0000256" key="2">
    <source>
        <dbReference type="ARBA" id="ARBA00022670"/>
    </source>
</evidence>
<dbReference type="InterPro" id="IPR041373">
    <property type="entry name" value="RT_RNaseH"/>
</dbReference>
<proteinExistence type="predicted"/>
<keyword evidence="9" id="KW-0479">Metal-binding</keyword>
<feature type="region of interest" description="Disordered" evidence="10">
    <location>
        <begin position="82"/>
        <end position="130"/>
    </location>
</feature>
<evidence type="ECO:0000256" key="1">
    <source>
        <dbReference type="ARBA" id="ARBA00012493"/>
    </source>
</evidence>
<dbReference type="InterPro" id="IPR036875">
    <property type="entry name" value="Znf_CCHC_sf"/>
</dbReference>
<sequence>MESEEDKNKAQITIARRQEYRPQREYRQVQATSNKKWTPREDKPSNGNRRYEQDNRDSRRCYQCRERGHIARFCPYARRPSGFRERGDWSGSSGEDRTYSSADEEGRKSSGDRASRRGDEKWQKKKKTYSAVAQQGKVRVAGCESASRYGFHGHHSGGNIKVHIAEIPEKLYDMILGTDLMRPLRCHVKFKRGNWRVRLGKKSYRVWGETDGEQQTGVQIISEGTLQQKTMESFYDVTYKEGGKLSTTDRVRHSVKPRRYPVAFREIIKEHIKEMLETGVIRESVSTYNSPLWVVPKKLDKSGVQKYRVVVDYRELNKRTKSKKYPLPRLEEMLDRMTGSKVFSIIDLKSGYHQIMMEPRDIEKTAFQFERGKYEFTRMPFGLKNAPTTFQKMIDEFLVGLSEDFIQAYMDDLIIFSKTLKEHENHLEVRFMGHIVSEQGTRPDPGKVQAVKELPEPTNLKGLRSFLGMVNFYRRFIKGLADKVEPMTKLLKKNTKFHFDDKAREAFNWCKNALSTVPILQFPDFEKKFILTTDVSQIAVGAVLAQDSGEGEKPIAFASKKLTPTETRYRTIERELLGIVWAVKNFRPYLLGRQFAIKTDHKPLVWIKRLEETSARISRWKETLAAYDFEIVHTKGSENVVADCLSRQVNAIEEIAREYADRFLRNWLSESSEGSEPESEDPWGFEPLPEVRDGKTDRQLTEENSIINDKRRQLIFTETDGDEVVTRSHRYGRTTIVRVIVGRDITDENLKETLEQLTEDGKVYHLHVTNESLKEKIKRWYEEMTTTPNATMVMCTRQVETIENEERQRQIIRRYHEGHTNHRGIKETLTQLKRTYYWNDMQRTIGQTIEDCRTCNESKYETPGNSTTTTDEHSYCTIRRSSSGPVLATPRGGPDQQLKNPQLPQTARWRLHYPFRGRGPPVAGEGPLPRPLHMGAWGGRVAGYLGAGPFRAGL</sequence>
<feature type="compositionally biased region" description="Basic and acidic residues" evidence="10">
    <location>
        <begin position="38"/>
        <end position="59"/>
    </location>
</feature>
<dbReference type="GO" id="GO:0003964">
    <property type="term" value="F:RNA-directed DNA polymerase activity"/>
    <property type="evidence" value="ECO:0007669"/>
    <property type="project" value="UniProtKB-KW"/>
</dbReference>
<dbReference type="FunFam" id="3.10.10.10:FF:000007">
    <property type="entry name" value="Retrovirus-related Pol polyprotein from transposon 17.6-like Protein"/>
    <property type="match status" value="1"/>
</dbReference>
<evidence type="ECO:0000256" key="6">
    <source>
        <dbReference type="ARBA" id="ARBA00022759"/>
    </source>
</evidence>
<dbReference type="CDD" id="cd09274">
    <property type="entry name" value="RNase_HI_RT_Ty3"/>
    <property type="match status" value="1"/>
</dbReference>
<dbReference type="FunFam" id="3.10.20.370:FF:000001">
    <property type="entry name" value="Retrovirus-related Pol polyprotein from transposon 17.6-like protein"/>
    <property type="match status" value="1"/>
</dbReference>
<evidence type="ECO:0000313" key="13">
    <source>
        <dbReference type="EMBL" id="KAL1130113.1"/>
    </source>
</evidence>
<keyword evidence="9" id="KW-0862">Zinc</keyword>
<organism evidence="13 14">
    <name type="scientific">Ranatra chinensis</name>
    <dbReference type="NCBI Taxonomy" id="642074"/>
    <lineage>
        <taxon>Eukaryota</taxon>
        <taxon>Metazoa</taxon>
        <taxon>Ecdysozoa</taxon>
        <taxon>Arthropoda</taxon>
        <taxon>Hexapoda</taxon>
        <taxon>Insecta</taxon>
        <taxon>Pterygota</taxon>
        <taxon>Neoptera</taxon>
        <taxon>Paraneoptera</taxon>
        <taxon>Hemiptera</taxon>
        <taxon>Heteroptera</taxon>
        <taxon>Panheteroptera</taxon>
        <taxon>Nepomorpha</taxon>
        <taxon>Nepidae</taxon>
        <taxon>Ranatrinae</taxon>
        <taxon>Ranatra</taxon>
    </lineage>
</organism>
<dbReference type="AlphaFoldDB" id="A0ABD0YFN5"/>
<feature type="compositionally biased region" description="Basic and acidic residues" evidence="10">
    <location>
        <begin position="689"/>
        <end position="699"/>
    </location>
</feature>
<feature type="compositionally biased region" description="Basic and acidic residues" evidence="10">
    <location>
        <begin position="16"/>
        <end position="27"/>
    </location>
</feature>
<feature type="domain" description="CCHC-type" evidence="11">
    <location>
        <begin position="59"/>
        <end position="75"/>
    </location>
</feature>
<dbReference type="PANTHER" id="PTHR37984:SF5">
    <property type="entry name" value="PROTEIN NYNRIN-LIKE"/>
    <property type="match status" value="1"/>
</dbReference>
<accession>A0ABD0YFN5</accession>
<dbReference type="InterPro" id="IPR000477">
    <property type="entry name" value="RT_dom"/>
</dbReference>
<dbReference type="Gene3D" id="3.10.10.10">
    <property type="entry name" value="HIV Type 1 Reverse Transcriptase, subunit A, domain 1"/>
    <property type="match status" value="1"/>
</dbReference>
<dbReference type="InterPro" id="IPR050951">
    <property type="entry name" value="Retrovirus_Pol_polyprotein"/>
</dbReference>
<protein>
    <recommendedName>
        <fullName evidence="1">RNA-directed DNA polymerase</fullName>
        <ecNumber evidence="1">2.7.7.49</ecNumber>
    </recommendedName>
</protein>
<comment type="caution">
    <text evidence="13">The sequence shown here is derived from an EMBL/GenBank/DDBJ whole genome shotgun (WGS) entry which is preliminary data.</text>
</comment>
<evidence type="ECO:0000256" key="7">
    <source>
        <dbReference type="ARBA" id="ARBA00022801"/>
    </source>
</evidence>
<name>A0ABD0YFN5_9HEMI</name>
<dbReference type="PROSITE" id="PS50158">
    <property type="entry name" value="ZF_CCHC"/>
    <property type="match status" value="1"/>
</dbReference>
<evidence type="ECO:0000259" key="11">
    <source>
        <dbReference type="PROSITE" id="PS50158"/>
    </source>
</evidence>
<dbReference type="Gene3D" id="3.10.20.370">
    <property type="match status" value="1"/>
</dbReference>
<evidence type="ECO:0000256" key="4">
    <source>
        <dbReference type="ARBA" id="ARBA00022695"/>
    </source>
</evidence>
<evidence type="ECO:0000259" key="12">
    <source>
        <dbReference type="PROSITE" id="PS50878"/>
    </source>
</evidence>
<feature type="compositionally biased region" description="Basic and acidic residues" evidence="10">
    <location>
        <begin position="82"/>
        <end position="122"/>
    </location>
</feature>
<dbReference type="PROSITE" id="PS50878">
    <property type="entry name" value="RT_POL"/>
    <property type="match status" value="1"/>
</dbReference>
<dbReference type="SUPFAM" id="SSF56672">
    <property type="entry name" value="DNA/RNA polymerases"/>
    <property type="match status" value="1"/>
</dbReference>
<dbReference type="CDD" id="cd01647">
    <property type="entry name" value="RT_LTR"/>
    <property type="match status" value="1"/>
</dbReference>
<dbReference type="GO" id="GO:0006508">
    <property type="term" value="P:proteolysis"/>
    <property type="evidence" value="ECO:0007669"/>
    <property type="project" value="UniProtKB-KW"/>
</dbReference>
<dbReference type="InterPro" id="IPR043128">
    <property type="entry name" value="Rev_trsase/Diguanyl_cyclase"/>
</dbReference>
<gene>
    <name evidence="13" type="ORF">AAG570_013052</name>
</gene>
<dbReference type="InterPro" id="IPR041588">
    <property type="entry name" value="Integrase_H2C2"/>
</dbReference>
<dbReference type="Gene3D" id="3.30.70.270">
    <property type="match status" value="2"/>
</dbReference>
<dbReference type="SUPFAM" id="SSF57756">
    <property type="entry name" value="Retrovirus zinc finger-like domains"/>
    <property type="match status" value="1"/>
</dbReference>
<dbReference type="Gene3D" id="4.10.60.10">
    <property type="entry name" value="Zinc finger, CCHC-type"/>
    <property type="match status" value="1"/>
</dbReference>
<dbReference type="GO" id="GO:0008270">
    <property type="term" value="F:zinc ion binding"/>
    <property type="evidence" value="ECO:0007669"/>
    <property type="project" value="UniProtKB-KW"/>
</dbReference>
<dbReference type="InterPro" id="IPR043502">
    <property type="entry name" value="DNA/RNA_pol_sf"/>
</dbReference>
<feature type="compositionally biased region" description="Acidic residues" evidence="10">
    <location>
        <begin position="673"/>
        <end position="683"/>
    </location>
</feature>
<dbReference type="Proteomes" id="UP001558652">
    <property type="component" value="Unassembled WGS sequence"/>
</dbReference>
<keyword evidence="9" id="KW-0863">Zinc-finger</keyword>
<evidence type="ECO:0000256" key="3">
    <source>
        <dbReference type="ARBA" id="ARBA00022679"/>
    </source>
</evidence>
<feature type="region of interest" description="Disordered" evidence="10">
    <location>
        <begin position="671"/>
        <end position="699"/>
    </location>
</feature>
<evidence type="ECO:0000256" key="9">
    <source>
        <dbReference type="PROSITE-ProRule" id="PRU00047"/>
    </source>
</evidence>
<keyword evidence="8" id="KW-0695">RNA-directed DNA polymerase</keyword>
<evidence type="ECO:0000256" key="5">
    <source>
        <dbReference type="ARBA" id="ARBA00022722"/>
    </source>
</evidence>
<dbReference type="InterPro" id="IPR001878">
    <property type="entry name" value="Znf_CCHC"/>
</dbReference>
<feature type="domain" description="Reverse transcriptase" evidence="12">
    <location>
        <begin position="276"/>
        <end position="471"/>
    </location>
</feature>
<keyword evidence="7" id="KW-0378">Hydrolase</keyword>
<keyword evidence="3" id="KW-0808">Transferase</keyword>
<keyword evidence="5" id="KW-0540">Nuclease</keyword>
<keyword evidence="14" id="KW-1185">Reference proteome</keyword>
<dbReference type="Pfam" id="PF17917">
    <property type="entry name" value="RT_RNaseH"/>
    <property type="match status" value="1"/>
</dbReference>
<evidence type="ECO:0000256" key="8">
    <source>
        <dbReference type="ARBA" id="ARBA00022918"/>
    </source>
</evidence>
<feature type="region of interest" description="Disordered" evidence="10">
    <location>
        <begin position="1"/>
        <end position="59"/>
    </location>
</feature>
<dbReference type="FunFam" id="3.30.70.270:FF:000115">
    <property type="entry name" value="Polyprotein of retroviral origin, putative"/>
    <property type="match status" value="1"/>
</dbReference>
<reference evidence="13 14" key="1">
    <citation type="submission" date="2024-07" db="EMBL/GenBank/DDBJ databases">
        <title>Chromosome-level genome assembly of the water stick insect Ranatra chinensis (Heteroptera: Nepidae).</title>
        <authorList>
            <person name="Liu X."/>
        </authorList>
    </citation>
    <scope>NUCLEOTIDE SEQUENCE [LARGE SCALE GENOMIC DNA]</scope>
    <source>
        <strain evidence="13">Cailab_2021Rc</strain>
        <tissue evidence="13">Muscle</tissue>
    </source>
</reference>
<feature type="region of interest" description="Disordered" evidence="10">
    <location>
        <begin position="881"/>
        <end position="901"/>
    </location>
</feature>